<dbReference type="OrthoDB" id="5945005at2759"/>
<evidence type="ECO:0000313" key="8">
    <source>
        <dbReference type="RefSeq" id="XP_031551833.1"/>
    </source>
</evidence>
<evidence type="ECO:0000256" key="5">
    <source>
        <dbReference type="SAM" id="SignalP"/>
    </source>
</evidence>
<dbReference type="PROSITE" id="PS50092">
    <property type="entry name" value="TSP1"/>
    <property type="match status" value="2"/>
</dbReference>
<accession>A0A6P8H9I5</accession>
<dbReference type="Pfam" id="PF19028">
    <property type="entry name" value="TSP1_spondin"/>
    <property type="match status" value="1"/>
</dbReference>
<name>A0A6P8H9I5_ACTTE</name>
<evidence type="ECO:0000256" key="1">
    <source>
        <dbReference type="ARBA" id="ARBA00006373"/>
    </source>
</evidence>
<comment type="similarity">
    <text evidence="1">Belongs to the EGF domain peptide family.</text>
</comment>
<dbReference type="SMART" id="SM00209">
    <property type="entry name" value="TSP1"/>
    <property type="match status" value="2"/>
</dbReference>
<keyword evidence="2 5" id="KW-0732">Signal</keyword>
<dbReference type="InterPro" id="IPR039942">
    <property type="entry name" value="SBSPO"/>
</dbReference>
<feature type="chain" id="PRO_5028230124" evidence="5">
    <location>
        <begin position="18"/>
        <end position="211"/>
    </location>
</feature>
<dbReference type="AlphaFoldDB" id="A0A6P8H9I5"/>
<feature type="signal peptide" evidence="5">
    <location>
        <begin position="1"/>
        <end position="17"/>
    </location>
</feature>
<dbReference type="Proteomes" id="UP000515163">
    <property type="component" value="Unplaced"/>
</dbReference>
<dbReference type="PANTHER" id="PTHR20920">
    <property type="entry name" value="RPE-SPONDIN"/>
    <property type="match status" value="1"/>
</dbReference>
<dbReference type="RefSeq" id="XP_031551833.1">
    <property type="nucleotide sequence ID" value="XM_031695973.1"/>
</dbReference>
<dbReference type="InterPro" id="IPR044004">
    <property type="entry name" value="TSP1_spondin_dom"/>
</dbReference>
<sequence length="211" mass="23152">MIYFLLLVIVAKQSTCASFHGLDSSCSPLDCKVNHWSLWSECSESCLGIPGHQTRFRNQLQAHSCQGLPCPALKETRSCLGNRCMNDGVLNSQGKCVCRESHTGKCCNDRVLGWGSWSSWSPCIKTCGAGCTSKRRTCYKGPEANCTGYGVLMKVCNKEPCPLGWKVFGIQFYGECWSGPSALDTYAKYGNSSACWDGVGQEGANYVYFIK</sequence>
<evidence type="ECO:0000256" key="4">
    <source>
        <dbReference type="ARBA" id="ARBA00023180"/>
    </source>
</evidence>
<dbReference type="SUPFAM" id="SSF82895">
    <property type="entry name" value="TSP-1 type 1 repeat"/>
    <property type="match status" value="2"/>
</dbReference>
<keyword evidence="7" id="KW-1185">Reference proteome</keyword>
<dbReference type="PANTHER" id="PTHR20920:SF5">
    <property type="entry name" value="SMB DOMAIN-CONTAINING PROTEIN"/>
    <property type="match status" value="1"/>
</dbReference>
<dbReference type="Pfam" id="PF00090">
    <property type="entry name" value="TSP_1"/>
    <property type="match status" value="1"/>
</dbReference>
<evidence type="ECO:0000256" key="2">
    <source>
        <dbReference type="ARBA" id="ARBA00022729"/>
    </source>
</evidence>
<proteinExistence type="inferred from homology"/>
<organism evidence="7 8">
    <name type="scientific">Actinia tenebrosa</name>
    <name type="common">Australian red waratah sea anemone</name>
    <dbReference type="NCBI Taxonomy" id="6105"/>
    <lineage>
        <taxon>Eukaryota</taxon>
        <taxon>Metazoa</taxon>
        <taxon>Cnidaria</taxon>
        <taxon>Anthozoa</taxon>
        <taxon>Hexacorallia</taxon>
        <taxon>Actiniaria</taxon>
        <taxon>Actiniidae</taxon>
        <taxon>Actinia</taxon>
    </lineage>
</organism>
<dbReference type="InterPro" id="IPR000742">
    <property type="entry name" value="EGF"/>
</dbReference>
<gene>
    <name evidence="8" type="primary">LOC116289083</name>
</gene>
<dbReference type="Gene3D" id="2.20.100.10">
    <property type="entry name" value="Thrombospondin type-1 (TSP1) repeat"/>
    <property type="match status" value="2"/>
</dbReference>
<evidence type="ECO:0000256" key="3">
    <source>
        <dbReference type="ARBA" id="ARBA00023157"/>
    </source>
</evidence>
<dbReference type="InterPro" id="IPR036383">
    <property type="entry name" value="TSP1_rpt_sf"/>
</dbReference>
<dbReference type="GeneID" id="116289083"/>
<evidence type="ECO:0000259" key="6">
    <source>
        <dbReference type="PROSITE" id="PS00022"/>
    </source>
</evidence>
<dbReference type="InterPro" id="IPR000884">
    <property type="entry name" value="TSP1_rpt"/>
</dbReference>
<keyword evidence="4" id="KW-0325">Glycoprotein</keyword>
<protein>
    <submittedName>
        <fullName evidence="8">Thrombospondin-1-like isoform X2</fullName>
    </submittedName>
</protein>
<reference evidence="8" key="1">
    <citation type="submission" date="2025-08" db="UniProtKB">
        <authorList>
            <consortium name="RefSeq"/>
        </authorList>
    </citation>
    <scope>IDENTIFICATION</scope>
    <source>
        <tissue evidence="8">Tentacle</tissue>
    </source>
</reference>
<keyword evidence="3" id="KW-1015">Disulfide bond</keyword>
<evidence type="ECO:0000313" key="7">
    <source>
        <dbReference type="Proteomes" id="UP000515163"/>
    </source>
</evidence>
<dbReference type="PROSITE" id="PS00022">
    <property type="entry name" value="EGF_1"/>
    <property type="match status" value="1"/>
</dbReference>
<feature type="domain" description="EGF-like" evidence="6">
    <location>
        <begin position="96"/>
        <end position="107"/>
    </location>
</feature>